<dbReference type="EMBL" id="MN739259">
    <property type="protein sequence ID" value="QHS95849.1"/>
    <property type="molecule type" value="Genomic_DNA"/>
</dbReference>
<keyword evidence="1" id="KW-1133">Transmembrane helix</keyword>
<proteinExistence type="predicted"/>
<keyword evidence="1" id="KW-0812">Transmembrane</keyword>
<reference evidence="2" key="1">
    <citation type="journal article" date="2020" name="Nature">
        <title>Giant virus diversity and host interactions through global metagenomics.</title>
        <authorList>
            <person name="Schulz F."/>
            <person name="Roux S."/>
            <person name="Paez-Espino D."/>
            <person name="Jungbluth S."/>
            <person name="Walsh D.A."/>
            <person name="Denef V.J."/>
            <person name="McMahon K.D."/>
            <person name="Konstantinidis K.T."/>
            <person name="Eloe-Fadrosh E.A."/>
            <person name="Kyrpides N.C."/>
            <person name="Woyke T."/>
        </authorList>
    </citation>
    <scope>NUCLEOTIDE SEQUENCE</scope>
    <source>
        <strain evidence="2">GVMAG-M-3300018868-6</strain>
    </source>
</reference>
<dbReference type="AlphaFoldDB" id="A0A6C0BWE5"/>
<accession>A0A6C0BWE5</accession>
<organism evidence="2">
    <name type="scientific">viral metagenome</name>
    <dbReference type="NCBI Taxonomy" id="1070528"/>
    <lineage>
        <taxon>unclassified sequences</taxon>
        <taxon>metagenomes</taxon>
        <taxon>organismal metagenomes</taxon>
    </lineage>
</organism>
<protein>
    <submittedName>
        <fullName evidence="2">Uncharacterized protein</fullName>
    </submittedName>
</protein>
<evidence type="ECO:0000256" key="1">
    <source>
        <dbReference type="SAM" id="Phobius"/>
    </source>
</evidence>
<name>A0A6C0BWE5_9ZZZZ</name>
<feature type="transmembrane region" description="Helical" evidence="1">
    <location>
        <begin position="42"/>
        <end position="59"/>
    </location>
</feature>
<feature type="transmembrane region" description="Helical" evidence="1">
    <location>
        <begin position="108"/>
        <end position="126"/>
    </location>
</feature>
<sequence>MSGGIFPGYPFTLNIKCIIFSLVVMGLYTYCPPQSQSAFVKYIIYFALFVVSYVAMAWYDWFYGCSQLPLHRGKKGGITGLFKPPPHEQEKQTKQLMTVEEVNKNKKTIFWLHFAIIVPFLSYIGIMRNNAHPRAYDLLLALTAFTAVYHGVRVLSTVHL</sequence>
<feature type="transmembrane region" description="Helical" evidence="1">
    <location>
        <begin position="138"/>
        <end position="156"/>
    </location>
</feature>
<evidence type="ECO:0000313" key="2">
    <source>
        <dbReference type="EMBL" id="QHS95849.1"/>
    </source>
</evidence>
<feature type="transmembrane region" description="Helical" evidence="1">
    <location>
        <begin position="12"/>
        <end position="30"/>
    </location>
</feature>
<keyword evidence="1" id="KW-0472">Membrane</keyword>